<dbReference type="EMBL" id="BPUB01000001">
    <property type="protein sequence ID" value="GJG57626.1"/>
    <property type="molecule type" value="Genomic_DNA"/>
</dbReference>
<accession>A0A9R1C7U4</accession>
<proteinExistence type="predicted"/>
<protein>
    <submittedName>
        <fullName evidence="1">Uncharacterized protein</fullName>
    </submittedName>
</protein>
<organism evidence="1 2">
    <name type="scientific">Prevotella lacticifex</name>
    <dbReference type="NCBI Taxonomy" id="2854755"/>
    <lineage>
        <taxon>Bacteria</taxon>
        <taxon>Pseudomonadati</taxon>
        <taxon>Bacteroidota</taxon>
        <taxon>Bacteroidia</taxon>
        <taxon>Bacteroidales</taxon>
        <taxon>Prevotellaceae</taxon>
        <taxon>Prevotella</taxon>
    </lineage>
</organism>
<gene>
    <name evidence="1" type="ORF">PRLR5076_04770</name>
</gene>
<dbReference type="Proteomes" id="UP000825483">
    <property type="component" value="Unassembled WGS sequence"/>
</dbReference>
<evidence type="ECO:0000313" key="1">
    <source>
        <dbReference type="EMBL" id="GJG57626.1"/>
    </source>
</evidence>
<keyword evidence="2" id="KW-1185">Reference proteome</keyword>
<name>A0A9R1C7U4_9BACT</name>
<comment type="caution">
    <text evidence="1">The sequence shown here is derived from an EMBL/GenBank/DDBJ whole genome shotgun (WGS) entry which is preliminary data.</text>
</comment>
<sequence length="100" mass="11395">MEPKFILTLDGHLRIGSVKMHKDLLQPGDTCIGGGFWEVDYLSRRLILSGKSYDYGKPKWTFVTGRIYVPTDFSGLRIEYDGDSFVDSIDVSAEFDIAYY</sequence>
<dbReference type="RefSeq" id="WP_223928108.1">
    <property type="nucleotide sequence ID" value="NZ_BPTU01000003.1"/>
</dbReference>
<dbReference type="AlphaFoldDB" id="A0A9R1C7U4"/>
<evidence type="ECO:0000313" key="2">
    <source>
        <dbReference type="Proteomes" id="UP000825483"/>
    </source>
</evidence>
<reference evidence="1" key="1">
    <citation type="journal article" date="2022" name="Int. J. Syst. Evol. Microbiol.">
        <title>Prevotella lacticifex sp. nov., isolated from the rumen of cows.</title>
        <authorList>
            <person name="Shinkai T."/>
            <person name="Ikeyama N."/>
            <person name="Kumagai M."/>
            <person name="Ohmori H."/>
            <person name="Sakamoto M."/>
            <person name="Ohkuma M."/>
            <person name="Mitsumori M."/>
        </authorList>
    </citation>
    <scope>NUCLEOTIDE SEQUENCE</scope>
    <source>
        <strain evidence="1">R5076</strain>
    </source>
</reference>
<dbReference type="GeneID" id="72468532"/>